<accession>A0A7X1J6F5</accession>
<dbReference type="InterPro" id="IPR010982">
    <property type="entry name" value="Lambda_DNA-bd_dom_sf"/>
</dbReference>
<comment type="caution">
    <text evidence="3">The sequence shown here is derived from an EMBL/GenBank/DDBJ whole genome shotgun (WGS) entry which is preliminary data.</text>
</comment>
<reference evidence="3 4" key="1">
    <citation type="submission" date="2020-08" db="EMBL/GenBank/DDBJ databases">
        <title>Streptomyces sp. PSKA01 genome sequencing and assembly.</title>
        <authorList>
            <person name="Mandal S."/>
            <person name="Maiti P.K."/>
            <person name="Das P."/>
        </authorList>
    </citation>
    <scope>NUCLEOTIDE SEQUENCE [LARGE SCALE GENOMIC DNA]</scope>
    <source>
        <strain evidence="3 4">PSKA01</strain>
    </source>
</reference>
<dbReference type="Proteomes" id="UP000584670">
    <property type="component" value="Unassembled WGS sequence"/>
</dbReference>
<dbReference type="InterPro" id="IPR001387">
    <property type="entry name" value="Cro/C1-type_HTH"/>
</dbReference>
<dbReference type="SUPFAM" id="SSF47413">
    <property type="entry name" value="lambda repressor-like DNA-binding domains"/>
    <property type="match status" value="1"/>
</dbReference>
<evidence type="ECO:0000313" key="3">
    <source>
        <dbReference type="EMBL" id="MBC2903992.1"/>
    </source>
</evidence>
<sequence>MDNDDSTPGEPIDLRELSPQEAPTVNQLVAYNMTRARRARGWTQQQVADRLEKYTGRSWSKASISAAERSWQGGRPRKFDADELLALSVIFDTPIAYFLLPMEEGNRAIAMAQPEDRGGGGAYIAGVPLLLSRVLMDRMATEGGSEFFVRAHAAALKYLKVDWHAPVFLEPDMLPPGTVFPPGYRFGDPLDEPDDAAVEDMQREEETKKAKEAASRLTREQLHAIVRLTAESTVQVLIEQLGDAGEGQEGDASEWGKQPPGKSAWDEEPPF</sequence>
<feature type="region of interest" description="Disordered" evidence="1">
    <location>
        <begin position="241"/>
        <end position="271"/>
    </location>
</feature>
<evidence type="ECO:0000256" key="1">
    <source>
        <dbReference type="SAM" id="MobiDB-lite"/>
    </source>
</evidence>
<dbReference type="GO" id="GO:0003677">
    <property type="term" value="F:DNA binding"/>
    <property type="evidence" value="ECO:0007669"/>
    <property type="project" value="InterPro"/>
</dbReference>
<keyword evidence="4" id="KW-1185">Reference proteome</keyword>
<dbReference type="AlphaFoldDB" id="A0A7X1J6F5"/>
<dbReference type="EMBL" id="JACMSF010000021">
    <property type="protein sequence ID" value="MBC2903992.1"/>
    <property type="molecule type" value="Genomic_DNA"/>
</dbReference>
<dbReference type="CDD" id="cd00093">
    <property type="entry name" value="HTH_XRE"/>
    <property type="match status" value="1"/>
</dbReference>
<dbReference type="Gene3D" id="1.10.260.40">
    <property type="entry name" value="lambda repressor-like DNA-binding domains"/>
    <property type="match status" value="1"/>
</dbReference>
<dbReference type="PROSITE" id="PS50943">
    <property type="entry name" value="HTH_CROC1"/>
    <property type="match status" value="1"/>
</dbReference>
<protein>
    <submittedName>
        <fullName evidence="3">Helix-turn-helix transcriptional regulator</fullName>
    </submittedName>
</protein>
<name>A0A7X1J6F5_9ACTN</name>
<feature type="domain" description="HTH cro/C1-type" evidence="2">
    <location>
        <begin position="33"/>
        <end position="98"/>
    </location>
</feature>
<organism evidence="3 4">
    <name type="scientific">Streptomyces cupreus</name>
    <dbReference type="NCBI Taxonomy" id="2759956"/>
    <lineage>
        <taxon>Bacteria</taxon>
        <taxon>Bacillati</taxon>
        <taxon>Actinomycetota</taxon>
        <taxon>Actinomycetes</taxon>
        <taxon>Kitasatosporales</taxon>
        <taxon>Streptomycetaceae</taxon>
        <taxon>Streptomyces</taxon>
    </lineage>
</organism>
<dbReference type="RefSeq" id="WP_186283866.1">
    <property type="nucleotide sequence ID" value="NZ_JACMSF010000021.1"/>
</dbReference>
<evidence type="ECO:0000259" key="2">
    <source>
        <dbReference type="PROSITE" id="PS50943"/>
    </source>
</evidence>
<evidence type="ECO:0000313" key="4">
    <source>
        <dbReference type="Proteomes" id="UP000584670"/>
    </source>
</evidence>
<gene>
    <name evidence="3" type="ORF">H4N64_20655</name>
</gene>
<proteinExistence type="predicted"/>